<dbReference type="InterPro" id="IPR027417">
    <property type="entry name" value="P-loop_NTPase"/>
</dbReference>
<dbReference type="EMBL" id="BIFS01000002">
    <property type="protein sequence ID" value="GCE23215.1"/>
    <property type="molecule type" value="Genomic_DNA"/>
</dbReference>
<proteinExistence type="predicted"/>
<evidence type="ECO:0000313" key="2">
    <source>
        <dbReference type="EMBL" id="GCE23215.1"/>
    </source>
</evidence>
<feature type="coiled-coil region" evidence="1">
    <location>
        <begin position="293"/>
        <end position="320"/>
    </location>
</feature>
<accession>A0A402AVX8</accession>
<organism evidence="2 3">
    <name type="scientific">Dictyobacter kobayashii</name>
    <dbReference type="NCBI Taxonomy" id="2014872"/>
    <lineage>
        <taxon>Bacteria</taxon>
        <taxon>Bacillati</taxon>
        <taxon>Chloroflexota</taxon>
        <taxon>Ktedonobacteria</taxon>
        <taxon>Ktedonobacterales</taxon>
        <taxon>Dictyobacteraceae</taxon>
        <taxon>Dictyobacter</taxon>
    </lineage>
</organism>
<evidence type="ECO:0000313" key="3">
    <source>
        <dbReference type="Proteomes" id="UP000287188"/>
    </source>
</evidence>
<reference evidence="3" key="1">
    <citation type="submission" date="2018-12" db="EMBL/GenBank/DDBJ databases">
        <title>Tengunoibacter tsumagoiensis gen. nov., sp. nov., Dictyobacter kobayashii sp. nov., D. alpinus sp. nov., and D. joshuensis sp. nov. and description of Dictyobacteraceae fam. nov. within the order Ktedonobacterales isolated from Tengu-no-mugimeshi.</title>
        <authorList>
            <person name="Wang C.M."/>
            <person name="Zheng Y."/>
            <person name="Sakai Y."/>
            <person name="Toyoda A."/>
            <person name="Minakuchi Y."/>
            <person name="Abe K."/>
            <person name="Yokota A."/>
            <person name="Yabe S."/>
        </authorList>
    </citation>
    <scope>NUCLEOTIDE SEQUENCE [LARGE SCALE GENOMIC DNA]</scope>
    <source>
        <strain evidence="3">Uno11</strain>
    </source>
</reference>
<name>A0A402AVX8_9CHLR</name>
<keyword evidence="1" id="KW-0175">Coiled coil</keyword>
<protein>
    <recommendedName>
        <fullName evidence="4">Orc1-like AAA ATPase domain-containing protein</fullName>
    </recommendedName>
</protein>
<dbReference type="AlphaFoldDB" id="A0A402AVX8"/>
<dbReference type="SUPFAM" id="SSF52540">
    <property type="entry name" value="P-loop containing nucleoside triphosphate hydrolases"/>
    <property type="match status" value="2"/>
</dbReference>
<dbReference type="OrthoDB" id="6400788at2"/>
<sequence length="358" mass="41654">MENKTFTRFQCWQDERLIQVINKEAVSVDRSNFLATHAPLNRIHDAGVGREISDKTEMGIFNELRSGAEYNRHTFMVIQGIPGTGKSHLIRWLKERYDAENRESNGNDVILLIERAYCNLRGTLLQIIESGVFDQTTLKNHLQRLQDAATKLSSNTLADTIIDQIRNATGEVELPDEQRPRRVIRKCVYNFLLDANVRKELKKPGGPIDRIRKYLSDGDKNNLENHEIPGFEPRDFEFDIDTLRAIRDGGYKEARKLAEYLHNDEEPEWRQELATYFNRFLNYAVGRTTALSADDLKQIFNELRRQLRKQNRNLALFIEDITAFTGIDEGLIDVLGNTAYRRREPRVLPPSVCHRYYR</sequence>
<dbReference type="Proteomes" id="UP000287188">
    <property type="component" value="Unassembled WGS sequence"/>
</dbReference>
<evidence type="ECO:0000256" key="1">
    <source>
        <dbReference type="SAM" id="Coils"/>
    </source>
</evidence>
<gene>
    <name evidence="2" type="ORF">KDK_70150</name>
</gene>
<comment type="caution">
    <text evidence="2">The sequence shown here is derived from an EMBL/GenBank/DDBJ whole genome shotgun (WGS) entry which is preliminary data.</text>
</comment>
<keyword evidence="3" id="KW-1185">Reference proteome</keyword>
<dbReference type="RefSeq" id="WP_126556688.1">
    <property type="nucleotide sequence ID" value="NZ_BIFS01000002.1"/>
</dbReference>
<evidence type="ECO:0008006" key="4">
    <source>
        <dbReference type="Google" id="ProtNLM"/>
    </source>
</evidence>